<comment type="subcellular location">
    <subcellularLocation>
        <location evidence="8">Cell inner membrane</location>
    </subcellularLocation>
    <subcellularLocation>
        <location evidence="1">Cell membrane</location>
        <topology evidence="1">Multi-pass membrane protein</topology>
    </subcellularLocation>
</comment>
<dbReference type="KEGG" id="moz:MoryE10_04690"/>
<keyword evidence="6 9" id="KW-1133">Transmembrane helix</keyword>
<reference evidence="10" key="1">
    <citation type="submission" date="2019-06" db="EMBL/GenBank/DDBJ databases">
        <title>Complete genome sequence of Methylogaea oryzae strain JCM16910.</title>
        <authorList>
            <person name="Asakawa S."/>
        </authorList>
    </citation>
    <scope>NUCLEOTIDE SEQUENCE</scope>
    <source>
        <strain evidence="10">E10</strain>
    </source>
</reference>
<keyword evidence="3 8" id="KW-1003">Cell membrane</keyword>
<feature type="transmembrane region" description="Helical" evidence="9">
    <location>
        <begin position="38"/>
        <end position="62"/>
    </location>
</feature>
<proteinExistence type="inferred from homology"/>
<feature type="transmembrane region" description="Helical" evidence="9">
    <location>
        <begin position="74"/>
        <end position="92"/>
    </location>
</feature>
<evidence type="ECO:0000256" key="2">
    <source>
        <dbReference type="ARBA" id="ARBA00007776"/>
    </source>
</evidence>
<evidence type="ECO:0000256" key="1">
    <source>
        <dbReference type="ARBA" id="ARBA00004651"/>
    </source>
</evidence>
<dbReference type="PIRSF" id="PIRSF018472">
    <property type="entry name" value="MreD_proteobac"/>
    <property type="match status" value="1"/>
</dbReference>
<dbReference type="EMBL" id="AP019782">
    <property type="protein sequence ID" value="BBL69863.1"/>
    <property type="molecule type" value="Genomic_DNA"/>
</dbReference>
<dbReference type="PANTHER" id="PTHR37484:SF1">
    <property type="entry name" value="ROD SHAPE-DETERMINING PROTEIN MRED"/>
    <property type="match status" value="1"/>
</dbReference>
<organism evidence="10 11">
    <name type="scientific">Methylogaea oryzae</name>
    <dbReference type="NCBI Taxonomy" id="1295382"/>
    <lineage>
        <taxon>Bacteria</taxon>
        <taxon>Pseudomonadati</taxon>
        <taxon>Pseudomonadota</taxon>
        <taxon>Gammaproteobacteria</taxon>
        <taxon>Methylococcales</taxon>
        <taxon>Methylococcaceae</taxon>
        <taxon>Methylogaea</taxon>
    </lineage>
</organism>
<evidence type="ECO:0000256" key="8">
    <source>
        <dbReference type="PIRNR" id="PIRNR018472"/>
    </source>
</evidence>
<evidence type="ECO:0000256" key="5">
    <source>
        <dbReference type="ARBA" id="ARBA00022960"/>
    </source>
</evidence>
<dbReference type="Proteomes" id="UP000824988">
    <property type="component" value="Chromosome"/>
</dbReference>
<evidence type="ECO:0000256" key="3">
    <source>
        <dbReference type="ARBA" id="ARBA00022475"/>
    </source>
</evidence>
<evidence type="ECO:0000313" key="10">
    <source>
        <dbReference type="EMBL" id="BBL69863.1"/>
    </source>
</evidence>
<comment type="function">
    <text evidence="8">Involved in formation of the rod shape of the cell. May also contribute to regulation of formation of penicillin-binding proteins.</text>
</comment>
<sequence>MPAQPPSRGGIILATFLAAMVLRIIPWPDGWGAYNPDWVLLALIYWCIALPDRVGIGVAWSLGLLCDVLGGKILGQQALVYTMVAYLCLKIYQRLRLHPVTQQTLAVLGYLLFAQLLNYWILNVKGLGPIEWDYWLSSVFGAAAWPLVFLSLRYLRRAFQVL</sequence>
<evidence type="ECO:0000313" key="11">
    <source>
        <dbReference type="Proteomes" id="UP000824988"/>
    </source>
</evidence>
<name>A0A8D4VKM8_9GAMM</name>
<accession>A0A8D4VKM8</accession>
<protein>
    <recommendedName>
        <fullName evidence="8">Rod shape-determining protein MreD</fullName>
    </recommendedName>
</protein>
<keyword evidence="11" id="KW-1185">Reference proteome</keyword>
<evidence type="ECO:0000256" key="9">
    <source>
        <dbReference type="SAM" id="Phobius"/>
    </source>
</evidence>
<dbReference type="PANTHER" id="PTHR37484">
    <property type="entry name" value="ROD SHAPE-DETERMINING PROTEIN MRED"/>
    <property type="match status" value="1"/>
</dbReference>
<evidence type="ECO:0000256" key="6">
    <source>
        <dbReference type="ARBA" id="ARBA00022989"/>
    </source>
</evidence>
<dbReference type="InterPro" id="IPR026034">
    <property type="entry name" value="MreD_proteobac"/>
</dbReference>
<dbReference type="GO" id="GO:0008360">
    <property type="term" value="P:regulation of cell shape"/>
    <property type="evidence" value="ECO:0007669"/>
    <property type="project" value="UniProtKB-KW"/>
</dbReference>
<keyword evidence="4 9" id="KW-0812">Transmembrane</keyword>
<feature type="transmembrane region" description="Helical" evidence="9">
    <location>
        <begin position="6"/>
        <end position="26"/>
    </location>
</feature>
<gene>
    <name evidence="10" type="primary">mreD</name>
    <name evidence="10" type="ORF">MoryE10_04690</name>
</gene>
<dbReference type="AlphaFoldDB" id="A0A8D4VKM8"/>
<keyword evidence="5 8" id="KW-0133">Cell shape</keyword>
<evidence type="ECO:0000256" key="7">
    <source>
        <dbReference type="ARBA" id="ARBA00023136"/>
    </source>
</evidence>
<dbReference type="Pfam" id="PF04093">
    <property type="entry name" value="MreD"/>
    <property type="match status" value="1"/>
</dbReference>
<dbReference type="GO" id="GO:0005886">
    <property type="term" value="C:plasma membrane"/>
    <property type="evidence" value="ECO:0007669"/>
    <property type="project" value="UniProtKB-SubCell"/>
</dbReference>
<keyword evidence="8" id="KW-0997">Cell inner membrane</keyword>
<evidence type="ECO:0000256" key="4">
    <source>
        <dbReference type="ARBA" id="ARBA00022692"/>
    </source>
</evidence>
<feature type="transmembrane region" description="Helical" evidence="9">
    <location>
        <begin position="104"/>
        <end position="122"/>
    </location>
</feature>
<comment type="similarity">
    <text evidence="2 8">Belongs to the MreD family.</text>
</comment>
<dbReference type="NCBIfam" id="TIGR03426">
    <property type="entry name" value="shape_MreD"/>
    <property type="match status" value="1"/>
</dbReference>
<dbReference type="RefSeq" id="WP_221048082.1">
    <property type="nucleotide sequence ID" value="NZ_AP019782.1"/>
</dbReference>
<dbReference type="InterPro" id="IPR007227">
    <property type="entry name" value="Cell_shape_determining_MreD"/>
</dbReference>
<keyword evidence="7 8" id="KW-0472">Membrane</keyword>
<feature type="transmembrane region" description="Helical" evidence="9">
    <location>
        <begin position="134"/>
        <end position="155"/>
    </location>
</feature>